<name>A0ABU1SVP5_9HYPH</name>
<reference evidence="1 2" key="1">
    <citation type="submission" date="2023-07" db="EMBL/GenBank/DDBJ databases">
        <title>Sorghum-associated microbial communities from plants grown in Nebraska, USA.</title>
        <authorList>
            <person name="Schachtman D."/>
        </authorList>
    </citation>
    <scope>NUCLEOTIDE SEQUENCE [LARGE SCALE GENOMIC DNA]</scope>
    <source>
        <strain evidence="1 2">3199</strain>
    </source>
</reference>
<accession>A0ABU1SVP5</accession>
<dbReference type="EMBL" id="JAVDUP010000006">
    <property type="protein sequence ID" value="MDR6903046.1"/>
    <property type="molecule type" value="Genomic_DNA"/>
</dbReference>
<comment type="caution">
    <text evidence="1">The sequence shown here is derived from an EMBL/GenBank/DDBJ whole genome shotgun (WGS) entry which is preliminary data.</text>
</comment>
<protein>
    <submittedName>
        <fullName evidence="1">3-oxoacyl-[acyl-carrier protein] reductase</fullName>
        <ecNumber evidence="1">1.1.1.100</ecNumber>
    </submittedName>
</protein>
<dbReference type="RefSeq" id="WP_310234031.1">
    <property type="nucleotide sequence ID" value="NZ_JAVDUP010000006.1"/>
</dbReference>
<dbReference type="InterPro" id="IPR036291">
    <property type="entry name" value="NAD(P)-bd_dom_sf"/>
</dbReference>
<dbReference type="Proteomes" id="UP001250791">
    <property type="component" value="Unassembled WGS sequence"/>
</dbReference>
<keyword evidence="1" id="KW-0560">Oxidoreductase</keyword>
<dbReference type="Gene3D" id="3.40.50.720">
    <property type="entry name" value="NAD(P)-binding Rossmann-like Domain"/>
    <property type="match status" value="1"/>
</dbReference>
<evidence type="ECO:0000313" key="1">
    <source>
        <dbReference type="EMBL" id="MDR6903046.1"/>
    </source>
</evidence>
<organism evidence="1 2">
    <name type="scientific">Rhizobium miluonense</name>
    <dbReference type="NCBI Taxonomy" id="411945"/>
    <lineage>
        <taxon>Bacteria</taxon>
        <taxon>Pseudomonadati</taxon>
        <taxon>Pseudomonadota</taxon>
        <taxon>Alphaproteobacteria</taxon>
        <taxon>Hyphomicrobiales</taxon>
        <taxon>Rhizobiaceae</taxon>
        <taxon>Rhizobium/Agrobacterium group</taxon>
        <taxon>Rhizobium</taxon>
    </lineage>
</organism>
<gene>
    <name evidence="1" type="ORF">J2W52_004679</name>
</gene>
<dbReference type="GO" id="GO:0004316">
    <property type="term" value="F:3-oxoacyl-[acyl-carrier-protein] reductase (NADPH) activity"/>
    <property type="evidence" value="ECO:0007669"/>
    <property type="project" value="UniProtKB-EC"/>
</dbReference>
<dbReference type="EC" id="1.1.1.100" evidence="1"/>
<evidence type="ECO:0000313" key="2">
    <source>
        <dbReference type="Proteomes" id="UP001250791"/>
    </source>
</evidence>
<sequence length="65" mass="7266">MIAPLISSLRRRYGRIDILVNNSGVYEFGPRETVTEAQFHKMFDISVLCLLLGHAGGCGLAFPWQ</sequence>
<dbReference type="InterPro" id="IPR002347">
    <property type="entry name" value="SDR_fam"/>
</dbReference>
<dbReference type="Pfam" id="PF00106">
    <property type="entry name" value="adh_short"/>
    <property type="match status" value="1"/>
</dbReference>
<proteinExistence type="predicted"/>
<dbReference type="SUPFAM" id="SSF51735">
    <property type="entry name" value="NAD(P)-binding Rossmann-fold domains"/>
    <property type="match status" value="1"/>
</dbReference>
<keyword evidence="2" id="KW-1185">Reference proteome</keyword>